<dbReference type="InterPro" id="IPR027417">
    <property type="entry name" value="P-loop_NTPase"/>
</dbReference>
<evidence type="ECO:0000256" key="1">
    <source>
        <dbReference type="ARBA" id="ARBA00011040"/>
    </source>
</evidence>
<dbReference type="OrthoDB" id="9780677at2"/>
<dbReference type="Proteomes" id="UP000320209">
    <property type="component" value="Unassembled WGS sequence"/>
</dbReference>
<comment type="caution">
    <text evidence="11">The sequence shown here is derived from an EMBL/GenBank/DDBJ whole genome shotgun (WGS) entry which is preliminary data.</text>
</comment>
<reference evidence="11 12" key="1">
    <citation type="submission" date="2019-06" db="EMBL/GenBank/DDBJ databases">
        <title>Sequencing the genomes of 1000 actinobacteria strains.</title>
        <authorList>
            <person name="Klenk H.-P."/>
        </authorList>
    </citation>
    <scope>NUCLEOTIDE SEQUENCE [LARGE SCALE GENOMIC DNA]</scope>
    <source>
        <strain evidence="11 12">DSM 25218</strain>
    </source>
</reference>
<dbReference type="PANTHER" id="PTHR10803">
    <property type="entry name" value="ARSENICAL PUMP-DRIVING ATPASE ARSENITE-TRANSLOCATING ATPASE"/>
    <property type="match status" value="1"/>
</dbReference>
<protein>
    <recommendedName>
        <fullName evidence="8">arsenite-transporting ATPase</fullName>
        <ecNumber evidence="8">7.3.2.7</ecNumber>
    </recommendedName>
</protein>
<dbReference type="GO" id="GO:0016887">
    <property type="term" value="F:ATP hydrolysis activity"/>
    <property type="evidence" value="ECO:0007669"/>
    <property type="project" value="InterPro"/>
</dbReference>
<dbReference type="EC" id="7.3.2.7" evidence="8"/>
<dbReference type="FunFam" id="3.40.50.300:FF:001801">
    <property type="entry name" value="Putative arsenical pump-driving ATPase"/>
    <property type="match status" value="1"/>
</dbReference>
<evidence type="ECO:0000313" key="12">
    <source>
        <dbReference type="Proteomes" id="UP000320209"/>
    </source>
</evidence>
<dbReference type="EMBL" id="VFOV01000001">
    <property type="protein sequence ID" value="TQL69270.1"/>
    <property type="molecule type" value="Genomic_DNA"/>
</dbReference>
<dbReference type="Gene3D" id="2.60.40.790">
    <property type="match status" value="1"/>
</dbReference>
<dbReference type="GO" id="GO:0005524">
    <property type="term" value="F:ATP binding"/>
    <property type="evidence" value="ECO:0007669"/>
    <property type="project" value="UniProtKB-KW"/>
</dbReference>
<sequence>MRILLFTGKGGVGKSTVSAGTAAMAAARGLRTLVLSTDAAHSLGDAFGLVEGVPGDRSERLLGAEPVQVTENLYVQHVDAQRRFEQSWAEVQGYLLTVLDTIGVDRIAAEELTIIPGAEEVFALLELRRMASSGEWDVIVVDCAPTAETLRLLALPEALGWYLERILPVQRKMVKALKPVLTKAAGVPMPGDSVFDAVVRLHGELAEVRALLSGPDASVRIVLTPERVVLAEARRSWTTLSLYGYRVDGVVANRIFPAGGSDDWRAGWVKAQDEVLADVEASFEGLPVWRSFYRPGEPVGVEELREVAEAAYASALGAEPLAVPDTAAPFRIERRDERTSVVHLALPGMARWVGREQVQLGRNGDELAITVGAYRRLLTLPAALSRLDVSGARVEGGELQVTFTRRTTNTESEMP</sequence>
<dbReference type="InterPro" id="IPR025723">
    <property type="entry name" value="ArsA/GET3_ATPase-like"/>
</dbReference>
<dbReference type="AlphaFoldDB" id="A0A543A9U0"/>
<feature type="domain" description="ArsA HSP20-like" evidence="10">
    <location>
        <begin position="341"/>
        <end position="403"/>
    </location>
</feature>
<proteinExistence type="inferred from homology"/>
<evidence type="ECO:0000256" key="4">
    <source>
        <dbReference type="ARBA" id="ARBA00022849"/>
    </source>
</evidence>
<keyword evidence="12" id="KW-1185">Reference proteome</keyword>
<dbReference type="Pfam" id="PF17886">
    <property type="entry name" value="ArsA_HSP20"/>
    <property type="match status" value="1"/>
</dbReference>
<organism evidence="11 12">
    <name type="scientific">Nocardioides albertanoniae</name>
    <dbReference type="NCBI Taxonomy" id="1175486"/>
    <lineage>
        <taxon>Bacteria</taxon>
        <taxon>Bacillati</taxon>
        <taxon>Actinomycetota</taxon>
        <taxon>Actinomycetes</taxon>
        <taxon>Propionibacteriales</taxon>
        <taxon>Nocardioidaceae</taxon>
        <taxon>Nocardioides</taxon>
    </lineage>
</organism>
<name>A0A543A9U0_9ACTN</name>
<keyword evidence="5" id="KW-1278">Translocase</keyword>
<keyword evidence="4" id="KW-0059">Arsenical resistance</keyword>
<dbReference type="InterPro" id="IPR040612">
    <property type="entry name" value="ArsA_HSP20-like"/>
</dbReference>
<evidence type="ECO:0000256" key="8">
    <source>
        <dbReference type="ARBA" id="ARBA00066752"/>
    </source>
</evidence>
<dbReference type="CDD" id="cd02035">
    <property type="entry name" value="ArsA"/>
    <property type="match status" value="1"/>
</dbReference>
<dbReference type="SUPFAM" id="SSF52540">
    <property type="entry name" value="P-loop containing nucleoside triphosphate hydrolases"/>
    <property type="match status" value="1"/>
</dbReference>
<evidence type="ECO:0000313" key="11">
    <source>
        <dbReference type="EMBL" id="TQL69270.1"/>
    </source>
</evidence>
<dbReference type="RefSeq" id="WP_141781167.1">
    <property type="nucleotide sequence ID" value="NZ_VFOV01000001.1"/>
</dbReference>
<evidence type="ECO:0000256" key="3">
    <source>
        <dbReference type="ARBA" id="ARBA00022840"/>
    </source>
</evidence>
<evidence type="ECO:0000256" key="2">
    <source>
        <dbReference type="ARBA" id="ARBA00022741"/>
    </source>
</evidence>
<accession>A0A543A9U0</accession>
<dbReference type="PANTHER" id="PTHR10803:SF3">
    <property type="entry name" value="ATPASE GET3"/>
    <property type="match status" value="1"/>
</dbReference>
<dbReference type="GO" id="GO:0015446">
    <property type="term" value="F:ATPase-coupled arsenite transmembrane transporter activity"/>
    <property type="evidence" value="ECO:0007669"/>
    <property type="project" value="UniProtKB-EC"/>
</dbReference>
<dbReference type="InterPro" id="IPR016300">
    <property type="entry name" value="ATPase_ArsA/GET3"/>
</dbReference>
<evidence type="ECO:0000256" key="6">
    <source>
        <dbReference type="ARBA" id="ARBA00052296"/>
    </source>
</evidence>
<evidence type="ECO:0000259" key="9">
    <source>
        <dbReference type="Pfam" id="PF02374"/>
    </source>
</evidence>
<dbReference type="InterPro" id="IPR008978">
    <property type="entry name" value="HSP20-like_chaperone"/>
</dbReference>
<comment type="catalytic activity">
    <reaction evidence="6">
        <text>arsenite(in) + ATP + H2O = arsenite(out) + ADP + phosphate + H(+)</text>
        <dbReference type="Rhea" id="RHEA:11348"/>
        <dbReference type="ChEBI" id="CHEBI:15377"/>
        <dbReference type="ChEBI" id="CHEBI:15378"/>
        <dbReference type="ChEBI" id="CHEBI:29242"/>
        <dbReference type="ChEBI" id="CHEBI:30616"/>
        <dbReference type="ChEBI" id="CHEBI:43474"/>
        <dbReference type="ChEBI" id="CHEBI:456216"/>
        <dbReference type="EC" id="7.3.2.7"/>
    </reaction>
</comment>
<dbReference type="Gene3D" id="3.40.50.300">
    <property type="entry name" value="P-loop containing nucleotide triphosphate hydrolases"/>
    <property type="match status" value="1"/>
</dbReference>
<comment type="similarity">
    <text evidence="1">Belongs to the arsA ATPase family.</text>
</comment>
<gene>
    <name evidence="11" type="ORF">FB381_3175</name>
</gene>
<evidence type="ECO:0000259" key="10">
    <source>
        <dbReference type="Pfam" id="PF17886"/>
    </source>
</evidence>
<keyword evidence="2" id="KW-0547">Nucleotide-binding</keyword>
<evidence type="ECO:0000256" key="7">
    <source>
        <dbReference type="ARBA" id="ARBA00059736"/>
    </source>
</evidence>
<comment type="function">
    <text evidence="7">Anion-transporting ATPase. Catalyzes the extrusion of arsenite.</text>
</comment>
<dbReference type="NCBIfam" id="TIGR00345">
    <property type="entry name" value="GET3_arsA_TRC40"/>
    <property type="match status" value="1"/>
</dbReference>
<feature type="domain" description="ArsA/GET3 Anion-transporting ATPase-like" evidence="9">
    <location>
        <begin position="1"/>
        <end position="311"/>
    </location>
</feature>
<keyword evidence="3 11" id="KW-0067">ATP-binding</keyword>
<dbReference type="Pfam" id="PF02374">
    <property type="entry name" value="ArsA_ATPase"/>
    <property type="match status" value="1"/>
</dbReference>
<evidence type="ECO:0000256" key="5">
    <source>
        <dbReference type="ARBA" id="ARBA00022967"/>
    </source>
</evidence>